<keyword evidence="7" id="KW-1185">Reference proteome</keyword>
<proteinExistence type="predicted"/>
<dbReference type="InterPro" id="IPR050642">
    <property type="entry name" value="PDH_E1_Alpha_Subunit"/>
</dbReference>
<dbReference type="EMBL" id="SMKZ01000026">
    <property type="protein sequence ID" value="TDE08247.1"/>
    <property type="molecule type" value="Genomic_DNA"/>
</dbReference>
<gene>
    <name evidence="6" type="ORF">E1269_18240</name>
</gene>
<dbReference type="AlphaFoldDB" id="A0A4R5D6M4"/>
<name>A0A4R5D6M4_9ACTN</name>
<evidence type="ECO:0000256" key="2">
    <source>
        <dbReference type="ARBA" id="ARBA00023002"/>
    </source>
</evidence>
<feature type="domain" description="Dehydrogenase E1 component" evidence="5">
    <location>
        <begin position="22"/>
        <end position="313"/>
    </location>
</feature>
<dbReference type="PANTHER" id="PTHR11516:SF60">
    <property type="entry name" value="PYRUVATE DEHYDROGENASE E1 COMPONENT SUBUNIT ALPHA"/>
    <property type="match status" value="1"/>
</dbReference>
<dbReference type="SUPFAM" id="SSF52518">
    <property type="entry name" value="Thiamin diphosphate-binding fold (THDP-binding)"/>
    <property type="match status" value="1"/>
</dbReference>
<keyword evidence="3" id="KW-0786">Thiamine pyrophosphate</keyword>
<feature type="region of interest" description="Disordered" evidence="4">
    <location>
        <begin position="296"/>
        <end position="319"/>
    </location>
</feature>
<dbReference type="PANTHER" id="PTHR11516">
    <property type="entry name" value="PYRUVATE DEHYDROGENASE E1 COMPONENT, ALPHA SUBUNIT BACTERIAL AND ORGANELLAR"/>
    <property type="match status" value="1"/>
</dbReference>
<comment type="caution">
    <text evidence="6">The sequence shown here is derived from an EMBL/GenBank/DDBJ whole genome shotgun (WGS) entry which is preliminary data.</text>
</comment>
<dbReference type="Pfam" id="PF00676">
    <property type="entry name" value="E1_dh"/>
    <property type="match status" value="1"/>
</dbReference>
<dbReference type="GO" id="GO:0004739">
    <property type="term" value="F:pyruvate dehydrogenase (acetyl-transferring) activity"/>
    <property type="evidence" value="ECO:0007669"/>
    <property type="project" value="TreeGrafter"/>
</dbReference>
<evidence type="ECO:0000256" key="4">
    <source>
        <dbReference type="SAM" id="MobiDB-lite"/>
    </source>
</evidence>
<reference evidence="6 7" key="1">
    <citation type="submission" date="2019-03" db="EMBL/GenBank/DDBJ databases">
        <title>Draft genome sequences of novel Actinobacteria.</title>
        <authorList>
            <person name="Sahin N."/>
            <person name="Ay H."/>
            <person name="Saygin H."/>
        </authorList>
    </citation>
    <scope>NUCLEOTIDE SEQUENCE [LARGE SCALE GENOMIC DNA]</scope>
    <source>
        <strain evidence="6 7">5K138</strain>
    </source>
</reference>
<evidence type="ECO:0000256" key="1">
    <source>
        <dbReference type="ARBA" id="ARBA00001964"/>
    </source>
</evidence>
<evidence type="ECO:0000256" key="3">
    <source>
        <dbReference type="ARBA" id="ARBA00023052"/>
    </source>
</evidence>
<dbReference type="CDD" id="cd02000">
    <property type="entry name" value="TPP_E1_PDC_ADC_BCADC"/>
    <property type="match status" value="1"/>
</dbReference>
<dbReference type="Gene3D" id="3.40.50.970">
    <property type="match status" value="1"/>
</dbReference>
<protein>
    <submittedName>
        <fullName evidence="6">Thiamine pyrophosphate-dependent dehydrogenase E1 component subunit alpha</fullName>
    </submittedName>
</protein>
<dbReference type="InParanoid" id="A0A4R5D6M4"/>
<dbReference type="Proteomes" id="UP000294739">
    <property type="component" value="Unassembled WGS sequence"/>
</dbReference>
<dbReference type="InterPro" id="IPR001017">
    <property type="entry name" value="DH_E1"/>
</dbReference>
<dbReference type="OrthoDB" id="9766715at2"/>
<comment type="cofactor">
    <cofactor evidence="1">
        <name>thiamine diphosphate</name>
        <dbReference type="ChEBI" id="CHEBI:58937"/>
    </cofactor>
</comment>
<organism evidence="6 7">
    <name type="scientific">Jiangella asiatica</name>
    <dbReference type="NCBI Taxonomy" id="2530372"/>
    <lineage>
        <taxon>Bacteria</taxon>
        <taxon>Bacillati</taxon>
        <taxon>Actinomycetota</taxon>
        <taxon>Actinomycetes</taxon>
        <taxon>Jiangellales</taxon>
        <taxon>Jiangellaceae</taxon>
        <taxon>Jiangella</taxon>
    </lineage>
</organism>
<dbReference type="GO" id="GO:0006086">
    <property type="term" value="P:pyruvate decarboxylation to acetyl-CoA"/>
    <property type="evidence" value="ECO:0007669"/>
    <property type="project" value="TreeGrafter"/>
</dbReference>
<dbReference type="GO" id="GO:0000287">
    <property type="term" value="F:magnesium ion binding"/>
    <property type="evidence" value="ECO:0007669"/>
    <property type="project" value="UniProtKB-ARBA"/>
</dbReference>
<dbReference type="InterPro" id="IPR029061">
    <property type="entry name" value="THDP-binding"/>
</dbReference>
<evidence type="ECO:0000259" key="5">
    <source>
        <dbReference type="Pfam" id="PF00676"/>
    </source>
</evidence>
<keyword evidence="2" id="KW-0560">Oxidoreductase</keyword>
<evidence type="ECO:0000313" key="6">
    <source>
        <dbReference type="EMBL" id="TDE08247.1"/>
    </source>
</evidence>
<evidence type="ECO:0000313" key="7">
    <source>
        <dbReference type="Proteomes" id="UP000294739"/>
    </source>
</evidence>
<sequence length="329" mass="35055">MRSTVSEPRETFDADDLRELHRMMAVLRFLEERVKELRLAEEVRGSVHLALGQEAVAVGACAALAPIDTLTATYRGHGWAAAKGVPVVAILAELLGKEIGTNGGRGGSAYLSSADHLFLGENSIVGAGAPIALGPALASRYDGSGRVSLTVFGDGAINQGSVSEAFNFAAAFALPVVFVCENNGLSELTRIDEMVADDQLWRRAGGFGLPGVRIDGNDPVAVRTAVREAVERARAGGGPSLVEAMTERIAGHYIGDHELYRRPGEVEAALTREPLVRSRQRLRELGVSDADVDDVERGARDEVDAATATARDAELSQSSTVREHMYVDH</sequence>
<accession>A0A4R5D6M4</accession>